<dbReference type="InterPro" id="IPR005331">
    <property type="entry name" value="Sulfotransferase"/>
</dbReference>
<organism evidence="1 2">
    <name type="scientific">Pelagicoccus mobilis</name>
    <dbReference type="NCBI Taxonomy" id="415221"/>
    <lineage>
        <taxon>Bacteria</taxon>
        <taxon>Pseudomonadati</taxon>
        <taxon>Verrucomicrobiota</taxon>
        <taxon>Opitutia</taxon>
        <taxon>Puniceicoccales</taxon>
        <taxon>Pelagicoccaceae</taxon>
        <taxon>Pelagicoccus</taxon>
    </lineage>
</organism>
<reference evidence="1" key="1">
    <citation type="submission" date="2021-01" db="EMBL/GenBank/DDBJ databases">
        <title>Modified the classification status of verrucomicrobia.</title>
        <authorList>
            <person name="Feng X."/>
        </authorList>
    </citation>
    <scope>NUCLEOTIDE SEQUENCE</scope>
    <source>
        <strain evidence="1">KCTC 13126</strain>
    </source>
</reference>
<dbReference type="EMBL" id="JAENIL010000030">
    <property type="protein sequence ID" value="MBK1878408.1"/>
    <property type="molecule type" value="Genomic_DNA"/>
</dbReference>
<evidence type="ECO:0000313" key="1">
    <source>
        <dbReference type="EMBL" id="MBK1878408.1"/>
    </source>
</evidence>
<proteinExistence type="predicted"/>
<dbReference type="Proteomes" id="UP000617628">
    <property type="component" value="Unassembled WGS sequence"/>
</dbReference>
<sequence>MPKIYTGLELISVHIPKAAGTSFRKLLEEQYQQDLECFYGGDKTLALWKEGDLELTRNSIRVVHGHFRASRKLLQQCPNAKLITWIRHPVDRLISYYYFWESLAPHGNPCHDQFLKDRPGLVEFSQQEYMKGEWAAYFGDVPMNLFDYIGLVESYDEGIEYLAQMLGWGAFQVKTENRNASKPDISHGERLELEKSLAEDIEMYESWASYSRKRFTLTS</sequence>
<dbReference type="Gene3D" id="3.40.50.300">
    <property type="entry name" value="P-loop containing nucleotide triphosphate hydrolases"/>
    <property type="match status" value="1"/>
</dbReference>
<dbReference type="Pfam" id="PF03567">
    <property type="entry name" value="Sulfotransfer_2"/>
    <property type="match status" value="1"/>
</dbReference>
<dbReference type="GO" id="GO:0008146">
    <property type="term" value="F:sulfotransferase activity"/>
    <property type="evidence" value="ECO:0007669"/>
    <property type="project" value="InterPro"/>
</dbReference>
<evidence type="ECO:0000313" key="2">
    <source>
        <dbReference type="Proteomes" id="UP000617628"/>
    </source>
</evidence>
<dbReference type="RefSeq" id="WP_200356620.1">
    <property type="nucleotide sequence ID" value="NZ_JAENIL010000030.1"/>
</dbReference>
<accession>A0A934VS86</accession>
<dbReference type="GO" id="GO:0016020">
    <property type="term" value="C:membrane"/>
    <property type="evidence" value="ECO:0007669"/>
    <property type="project" value="InterPro"/>
</dbReference>
<gene>
    <name evidence="1" type="ORF">JIN87_16125</name>
</gene>
<dbReference type="AlphaFoldDB" id="A0A934VS86"/>
<dbReference type="InterPro" id="IPR027417">
    <property type="entry name" value="P-loop_NTPase"/>
</dbReference>
<dbReference type="SUPFAM" id="SSF52540">
    <property type="entry name" value="P-loop containing nucleoside triphosphate hydrolases"/>
    <property type="match status" value="1"/>
</dbReference>
<comment type="caution">
    <text evidence="1">The sequence shown here is derived from an EMBL/GenBank/DDBJ whole genome shotgun (WGS) entry which is preliminary data.</text>
</comment>
<keyword evidence="2" id="KW-1185">Reference proteome</keyword>
<name>A0A934VS86_9BACT</name>
<protein>
    <submittedName>
        <fullName evidence="1">Sulfotransferase family 2 domain-containing protein</fullName>
    </submittedName>
</protein>